<evidence type="ECO:0000256" key="6">
    <source>
        <dbReference type="SAM" id="MobiDB-lite"/>
    </source>
</evidence>
<evidence type="ECO:0000256" key="1">
    <source>
        <dbReference type="ARBA" id="ARBA00004141"/>
    </source>
</evidence>
<feature type="transmembrane region" description="Helical" evidence="7">
    <location>
        <begin position="175"/>
        <end position="198"/>
    </location>
</feature>
<name>A0ABR3ZWE4_9LECA</name>
<feature type="transmembrane region" description="Helical" evidence="7">
    <location>
        <begin position="12"/>
        <end position="32"/>
    </location>
</feature>
<keyword evidence="4 7" id="KW-0472">Membrane</keyword>
<organism evidence="9 10">
    <name type="scientific">Stereocaulon virgatum</name>
    <dbReference type="NCBI Taxonomy" id="373712"/>
    <lineage>
        <taxon>Eukaryota</taxon>
        <taxon>Fungi</taxon>
        <taxon>Dikarya</taxon>
        <taxon>Ascomycota</taxon>
        <taxon>Pezizomycotina</taxon>
        <taxon>Lecanoromycetes</taxon>
        <taxon>OSLEUM clade</taxon>
        <taxon>Lecanoromycetidae</taxon>
        <taxon>Lecanorales</taxon>
        <taxon>Lecanorineae</taxon>
        <taxon>Stereocaulaceae</taxon>
        <taxon>Stereocaulon</taxon>
    </lineage>
</organism>
<dbReference type="Proteomes" id="UP001590950">
    <property type="component" value="Unassembled WGS sequence"/>
</dbReference>
<comment type="similarity">
    <text evidence="5">Belongs to the SAT4 family.</text>
</comment>
<feature type="transmembrane region" description="Helical" evidence="7">
    <location>
        <begin position="133"/>
        <end position="153"/>
    </location>
</feature>
<dbReference type="PANTHER" id="PTHR33048:SF47">
    <property type="entry name" value="INTEGRAL MEMBRANE PROTEIN-RELATED"/>
    <property type="match status" value="1"/>
</dbReference>
<evidence type="ECO:0000256" key="7">
    <source>
        <dbReference type="SAM" id="Phobius"/>
    </source>
</evidence>
<feature type="transmembrane region" description="Helical" evidence="7">
    <location>
        <begin position="52"/>
        <end position="72"/>
    </location>
</feature>
<evidence type="ECO:0000313" key="9">
    <source>
        <dbReference type="EMBL" id="KAL2037494.1"/>
    </source>
</evidence>
<dbReference type="Pfam" id="PF20684">
    <property type="entry name" value="Fung_rhodopsin"/>
    <property type="match status" value="1"/>
</dbReference>
<proteinExistence type="inferred from homology"/>
<evidence type="ECO:0000256" key="3">
    <source>
        <dbReference type="ARBA" id="ARBA00022989"/>
    </source>
</evidence>
<feature type="compositionally biased region" description="Polar residues" evidence="6">
    <location>
        <begin position="312"/>
        <end position="324"/>
    </location>
</feature>
<evidence type="ECO:0000256" key="2">
    <source>
        <dbReference type="ARBA" id="ARBA00022692"/>
    </source>
</evidence>
<comment type="subcellular location">
    <subcellularLocation>
        <location evidence="1">Membrane</location>
        <topology evidence="1">Multi-pass membrane protein</topology>
    </subcellularLocation>
</comment>
<protein>
    <recommendedName>
        <fullName evidence="8">Rhodopsin domain-containing protein</fullName>
    </recommendedName>
</protein>
<dbReference type="InterPro" id="IPR049326">
    <property type="entry name" value="Rhodopsin_dom_fungi"/>
</dbReference>
<keyword evidence="2 7" id="KW-0812">Transmembrane</keyword>
<evidence type="ECO:0000313" key="10">
    <source>
        <dbReference type="Proteomes" id="UP001590950"/>
    </source>
</evidence>
<dbReference type="InterPro" id="IPR052337">
    <property type="entry name" value="SAT4-like"/>
</dbReference>
<feature type="transmembrane region" description="Helical" evidence="7">
    <location>
        <begin position="210"/>
        <end position="230"/>
    </location>
</feature>
<feature type="domain" description="Rhodopsin" evidence="8">
    <location>
        <begin position="36"/>
        <end position="273"/>
    </location>
</feature>
<keyword evidence="3 7" id="KW-1133">Transmembrane helix</keyword>
<gene>
    <name evidence="9" type="ORF">N7G274_009775</name>
</gene>
<keyword evidence="10" id="KW-1185">Reference proteome</keyword>
<feature type="region of interest" description="Disordered" evidence="6">
    <location>
        <begin position="292"/>
        <end position="349"/>
    </location>
</feature>
<evidence type="ECO:0000256" key="4">
    <source>
        <dbReference type="ARBA" id="ARBA00023136"/>
    </source>
</evidence>
<evidence type="ECO:0000256" key="5">
    <source>
        <dbReference type="ARBA" id="ARBA00038359"/>
    </source>
</evidence>
<sequence>MAVLNIRDGEFYGRGVNLAIISIVFTSAAASLVVSRLASRLTTGRKLGPDDYAIVASLVFSLGVSVSNCIAVEYGSGKRSADLSPHELHMALQCFWATQITYKFTINLTKTSICLLYLRIFSTADKARFRRTVYIVMAYVLLYAVASIVATIFECTPIPRIWNKKVPGTCINLTAFWYANAAANILGDICIFLLPLPVIRSLNLPSREKLGLTMVFCLGFFVCITSILRMTTLETGSKATDQTFGVLNSTIWTTVECNTGIICACLPMLKKPLAILFPRIFPRASNYAQYRGSNSPPRRMSISPPTAINGWYGNQDNKQPRMTLSSGSTATANGGSGRKSIDTSSDDTFGMGHQDVPLGHITKTTSVNVQYANERCLPALSPNNNEHTRSVSNLIGRDYSFP</sequence>
<reference evidence="9 10" key="1">
    <citation type="submission" date="2024-09" db="EMBL/GenBank/DDBJ databases">
        <title>Rethinking Asexuality: The Enigmatic Case of Functional Sexual Genes in Lepraria (Stereocaulaceae).</title>
        <authorList>
            <person name="Doellman M."/>
            <person name="Sun Y."/>
            <person name="Barcenas-Pena A."/>
            <person name="Lumbsch H.T."/>
            <person name="Grewe F."/>
        </authorList>
    </citation>
    <scope>NUCLEOTIDE SEQUENCE [LARGE SCALE GENOMIC DNA]</scope>
    <source>
        <strain evidence="9 10">Mercado 3170</strain>
    </source>
</reference>
<accession>A0ABR3ZWE4</accession>
<dbReference type="PANTHER" id="PTHR33048">
    <property type="entry name" value="PTH11-LIKE INTEGRAL MEMBRANE PROTEIN (AFU_ORTHOLOGUE AFUA_5G11245)"/>
    <property type="match status" value="1"/>
</dbReference>
<feature type="region of interest" description="Disordered" evidence="6">
    <location>
        <begin position="382"/>
        <end position="402"/>
    </location>
</feature>
<dbReference type="EMBL" id="JBEFKJ010000040">
    <property type="protein sequence ID" value="KAL2037494.1"/>
    <property type="molecule type" value="Genomic_DNA"/>
</dbReference>
<feature type="compositionally biased region" description="Polar residues" evidence="6">
    <location>
        <begin position="382"/>
        <end position="393"/>
    </location>
</feature>
<evidence type="ECO:0000259" key="8">
    <source>
        <dbReference type="Pfam" id="PF20684"/>
    </source>
</evidence>
<comment type="caution">
    <text evidence="9">The sequence shown here is derived from an EMBL/GenBank/DDBJ whole genome shotgun (WGS) entry which is preliminary data.</text>
</comment>